<accession>A0A4C1XU20</accession>
<dbReference type="EMBL" id="BGZK01000936">
    <property type="protein sequence ID" value="GBP65687.1"/>
    <property type="molecule type" value="Genomic_DNA"/>
</dbReference>
<proteinExistence type="predicted"/>
<reference evidence="1 2" key="1">
    <citation type="journal article" date="2019" name="Commun. Biol.">
        <title>The bagworm genome reveals a unique fibroin gene that provides high tensile strength.</title>
        <authorList>
            <person name="Kono N."/>
            <person name="Nakamura H."/>
            <person name="Ohtoshi R."/>
            <person name="Tomita M."/>
            <person name="Numata K."/>
            <person name="Arakawa K."/>
        </authorList>
    </citation>
    <scope>NUCLEOTIDE SEQUENCE [LARGE SCALE GENOMIC DNA]</scope>
</reference>
<name>A0A4C1XU20_EUMVA</name>
<keyword evidence="2" id="KW-1185">Reference proteome</keyword>
<sequence>MNQFMRLCAAAISFYSDASADGVEERSLVPPALSAQAERDNESCFFVRAAGVHRLIRRYHVNNNMISIVSEVRQQANHVINSLKIADI</sequence>
<organism evidence="1 2">
    <name type="scientific">Eumeta variegata</name>
    <name type="common">Bagworm moth</name>
    <name type="synonym">Eumeta japonica</name>
    <dbReference type="NCBI Taxonomy" id="151549"/>
    <lineage>
        <taxon>Eukaryota</taxon>
        <taxon>Metazoa</taxon>
        <taxon>Ecdysozoa</taxon>
        <taxon>Arthropoda</taxon>
        <taxon>Hexapoda</taxon>
        <taxon>Insecta</taxon>
        <taxon>Pterygota</taxon>
        <taxon>Neoptera</taxon>
        <taxon>Endopterygota</taxon>
        <taxon>Lepidoptera</taxon>
        <taxon>Glossata</taxon>
        <taxon>Ditrysia</taxon>
        <taxon>Tineoidea</taxon>
        <taxon>Psychidae</taxon>
        <taxon>Oiketicinae</taxon>
        <taxon>Eumeta</taxon>
    </lineage>
</organism>
<protein>
    <submittedName>
        <fullName evidence="1">Uncharacterized protein</fullName>
    </submittedName>
</protein>
<dbReference type="OrthoDB" id="8187528at2759"/>
<comment type="caution">
    <text evidence="1">The sequence shown here is derived from an EMBL/GenBank/DDBJ whole genome shotgun (WGS) entry which is preliminary data.</text>
</comment>
<gene>
    <name evidence="1" type="ORF">EVAR_98400_1</name>
</gene>
<evidence type="ECO:0000313" key="1">
    <source>
        <dbReference type="EMBL" id="GBP65687.1"/>
    </source>
</evidence>
<evidence type="ECO:0000313" key="2">
    <source>
        <dbReference type="Proteomes" id="UP000299102"/>
    </source>
</evidence>
<dbReference type="Proteomes" id="UP000299102">
    <property type="component" value="Unassembled WGS sequence"/>
</dbReference>
<dbReference type="AlphaFoldDB" id="A0A4C1XU20"/>